<dbReference type="PATRIC" id="fig|1549858.7.peg.3534"/>
<dbReference type="AlphaFoldDB" id="A0A0D1ME45"/>
<proteinExistence type="predicted"/>
<evidence type="ECO:0000313" key="3">
    <source>
        <dbReference type="Proteomes" id="UP000033203"/>
    </source>
</evidence>
<dbReference type="EMBL" id="JXTP01000090">
    <property type="protein sequence ID" value="KIU26011.1"/>
    <property type="molecule type" value="Genomic_DNA"/>
</dbReference>
<gene>
    <name evidence="2" type="ORF">SR41_16695</name>
</gene>
<name>A0A0D1ME45_9SPHN</name>
<dbReference type="Gene3D" id="3.40.50.2000">
    <property type="entry name" value="Glycogen Phosphorylase B"/>
    <property type="match status" value="1"/>
</dbReference>
<reference evidence="2 3" key="1">
    <citation type="submission" date="2015-01" db="EMBL/GenBank/DDBJ databases">
        <title>Genome of Sphingomonas taxi strain 30a.</title>
        <authorList>
            <person name="Eevers N."/>
            <person name="Van Hamme J."/>
            <person name="Bottos E."/>
            <person name="Weyens N."/>
            <person name="Vangronsveld J."/>
        </authorList>
    </citation>
    <scope>NUCLEOTIDE SEQUENCE [LARGE SCALE GENOMIC DNA]</scope>
    <source>
        <strain evidence="2 3">30a</strain>
    </source>
</reference>
<comment type="caution">
    <text evidence="2">The sequence shown here is derived from an EMBL/GenBank/DDBJ whole genome shotgun (WGS) entry which is preliminary data.</text>
</comment>
<protein>
    <recommendedName>
        <fullName evidence="4">Glycosyl transferase family 1 domain-containing protein</fullName>
    </recommendedName>
</protein>
<evidence type="ECO:0008006" key="4">
    <source>
        <dbReference type="Google" id="ProtNLM"/>
    </source>
</evidence>
<evidence type="ECO:0000313" key="2">
    <source>
        <dbReference type="EMBL" id="KIU26011.1"/>
    </source>
</evidence>
<organism evidence="2 3">
    <name type="scientific">Sphingomonas melonis</name>
    <dbReference type="NCBI Taxonomy" id="152682"/>
    <lineage>
        <taxon>Bacteria</taxon>
        <taxon>Pseudomonadati</taxon>
        <taxon>Pseudomonadota</taxon>
        <taxon>Alphaproteobacteria</taxon>
        <taxon>Sphingomonadales</taxon>
        <taxon>Sphingomonadaceae</taxon>
        <taxon>Sphingomonas</taxon>
    </lineage>
</organism>
<feature type="region of interest" description="Disordered" evidence="1">
    <location>
        <begin position="1"/>
        <end position="24"/>
    </location>
</feature>
<dbReference type="Proteomes" id="UP000033203">
    <property type="component" value="Unassembled WGS sequence"/>
</dbReference>
<evidence type="ECO:0000256" key="1">
    <source>
        <dbReference type="SAM" id="MobiDB-lite"/>
    </source>
</evidence>
<sequence>MRAEAQEPCAMTTEPEAADQQASRNPANAPVRFAAFGKAGDGKLFTTAIRAFALAGKLGDRLVLHGFGRRRPRLVKWAKALGVDAVVDFADHAGDLAPLVIDVAIFLSAPDPEWQSTWSSRCRADMRVIGLVPRRSGGRLPALVDRAVPAGDVLALSTAMLSTAR</sequence>
<accession>A0A0D1ME45</accession>